<dbReference type="EMBL" id="JAEPBG010000010">
    <property type="protein sequence ID" value="MBK4737082.1"/>
    <property type="molecule type" value="Genomic_DNA"/>
</dbReference>
<reference evidence="1" key="1">
    <citation type="submission" date="2021-01" db="EMBL/GenBank/DDBJ databases">
        <title>Genome sequence of strain Noviherbaspirillum sp. DKR-6.</title>
        <authorList>
            <person name="Chaudhary D.K."/>
        </authorList>
    </citation>
    <scope>NUCLEOTIDE SEQUENCE</scope>
    <source>
        <strain evidence="1">DKR-6</strain>
    </source>
</reference>
<sequence>MVLPALSGLYRLLPKDSCTYFGTLNVTNEKPLDFSATGSGVQFGDKTWQIRGGSELVVAVTDGTAYGYEPGRFTVPLYFYHSETNDNFVTIAYARNRKILGLTAVDKDKSMVTCTFGYSSSKFFPQSASKS</sequence>
<dbReference type="RefSeq" id="WP_200595097.1">
    <property type="nucleotide sequence ID" value="NZ_JAEPBG010000010.1"/>
</dbReference>
<accession>A0A934W774</accession>
<keyword evidence="2" id="KW-1185">Reference proteome</keyword>
<protein>
    <submittedName>
        <fullName evidence="1">Uncharacterized protein</fullName>
    </submittedName>
</protein>
<name>A0A934W774_9BURK</name>
<evidence type="ECO:0000313" key="2">
    <source>
        <dbReference type="Proteomes" id="UP000622890"/>
    </source>
</evidence>
<dbReference type="AlphaFoldDB" id="A0A934W774"/>
<dbReference type="Proteomes" id="UP000622890">
    <property type="component" value="Unassembled WGS sequence"/>
</dbReference>
<organism evidence="1 2">
    <name type="scientific">Noviherbaspirillum pedocola</name>
    <dbReference type="NCBI Taxonomy" id="2801341"/>
    <lineage>
        <taxon>Bacteria</taxon>
        <taxon>Pseudomonadati</taxon>
        <taxon>Pseudomonadota</taxon>
        <taxon>Betaproteobacteria</taxon>
        <taxon>Burkholderiales</taxon>
        <taxon>Oxalobacteraceae</taxon>
        <taxon>Noviherbaspirillum</taxon>
    </lineage>
</organism>
<evidence type="ECO:0000313" key="1">
    <source>
        <dbReference type="EMBL" id="MBK4737082.1"/>
    </source>
</evidence>
<comment type="caution">
    <text evidence="1">The sequence shown here is derived from an EMBL/GenBank/DDBJ whole genome shotgun (WGS) entry which is preliminary data.</text>
</comment>
<proteinExistence type="predicted"/>
<gene>
    <name evidence="1" type="ORF">JJB74_20880</name>
</gene>